<reference evidence="2" key="1">
    <citation type="submission" date="2015-06" db="UniProtKB">
        <authorList>
            <consortium name="EnsemblPlants"/>
        </authorList>
    </citation>
    <scope>IDENTIFICATION</scope>
</reference>
<organism evidence="2 3">
    <name type="scientific">Oryza glaberrima</name>
    <name type="common">African rice</name>
    <dbReference type="NCBI Taxonomy" id="4538"/>
    <lineage>
        <taxon>Eukaryota</taxon>
        <taxon>Viridiplantae</taxon>
        <taxon>Streptophyta</taxon>
        <taxon>Embryophyta</taxon>
        <taxon>Tracheophyta</taxon>
        <taxon>Spermatophyta</taxon>
        <taxon>Magnoliopsida</taxon>
        <taxon>Liliopsida</taxon>
        <taxon>Poales</taxon>
        <taxon>Poaceae</taxon>
        <taxon>BOP clade</taxon>
        <taxon>Oryzoideae</taxon>
        <taxon>Oryzeae</taxon>
        <taxon>Oryzinae</taxon>
        <taxon>Oryza</taxon>
    </lineage>
</organism>
<dbReference type="Proteomes" id="UP000007306">
    <property type="component" value="Chromosome 1"/>
</dbReference>
<evidence type="ECO:0000256" key="1">
    <source>
        <dbReference type="SAM" id="MobiDB-lite"/>
    </source>
</evidence>
<protein>
    <submittedName>
        <fullName evidence="2">Uncharacterized protein</fullName>
    </submittedName>
</protein>
<sequence length="134" mass="14208">MASRSHSSTSRRPFLYLPWAIASAPPLPTPALPALLLGQLVTGERRQEEEEEEEEGGGESADEGGLAPAESSNDGVERNSMAGAAAAGWALPGIPLLWWLASSSYPHPGGWDLELPVVGRMMEIDGTQVMARSI</sequence>
<feature type="compositionally biased region" description="Acidic residues" evidence="1">
    <location>
        <begin position="49"/>
        <end position="62"/>
    </location>
</feature>
<dbReference type="AlphaFoldDB" id="I1NN16"/>
<dbReference type="Gramene" id="ORGLA01G0125600.1">
    <property type="protein sequence ID" value="ORGLA01G0125600.1"/>
    <property type="gene ID" value="ORGLA01G0125600"/>
</dbReference>
<proteinExistence type="predicted"/>
<keyword evidence="3" id="KW-1185">Reference proteome</keyword>
<dbReference type="OMA" id="WDLELPV"/>
<dbReference type="HOGENOM" id="CLU_2088698_0_0_1"/>
<accession>I1NN16</accession>
<name>I1NN16_ORYGL</name>
<reference evidence="2 3" key="2">
    <citation type="submission" date="2018-04" db="EMBL/GenBank/DDBJ databases">
        <title>OglaRS2 (Oryza glaberrima Reference Sequence Version 2).</title>
        <authorList>
            <person name="Zhang J."/>
            <person name="Kudrna D."/>
            <person name="Lee S."/>
            <person name="Talag J."/>
            <person name="Rajasekar S."/>
            <person name="Wing R.A."/>
        </authorList>
    </citation>
    <scope>NUCLEOTIDE SEQUENCE [LARGE SCALE GENOMIC DNA]</scope>
    <source>
        <strain evidence="2 3">cv. IRGC 96717</strain>
    </source>
</reference>
<evidence type="ECO:0000313" key="3">
    <source>
        <dbReference type="Proteomes" id="UP000007306"/>
    </source>
</evidence>
<evidence type="ECO:0000313" key="2">
    <source>
        <dbReference type="EnsemblPlants" id="ORGLA01G0125600.1"/>
    </source>
</evidence>
<dbReference type="EnsemblPlants" id="ORGLA01G0125600.1">
    <property type="protein sequence ID" value="ORGLA01G0125600.1"/>
    <property type="gene ID" value="ORGLA01G0125600"/>
</dbReference>
<feature type="region of interest" description="Disordered" evidence="1">
    <location>
        <begin position="38"/>
        <end position="79"/>
    </location>
</feature>